<feature type="active site" description="Charge relay system" evidence="1">
    <location>
        <position position="192"/>
    </location>
</feature>
<dbReference type="InterPro" id="IPR051049">
    <property type="entry name" value="Dienelactone_hydrolase-like"/>
</dbReference>
<dbReference type="GO" id="GO:0052689">
    <property type="term" value="F:carboxylic ester hydrolase activity"/>
    <property type="evidence" value="ECO:0007669"/>
    <property type="project" value="InterPro"/>
</dbReference>
<dbReference type="AlphaFoldDB" id="A0A1H9HPA6"/>
<organism evidence="3 4">
    <name type="scientific">Granulicatella balaenopterae</name>
    <dbReference type="NCBI Taxonomy" id="137733"/>
    <lineage>
        <taxon>Bacteria</taxon>
        <taxon>Bacillati</taxon>
        <taxon>Bacillota</taxon>
        <taxon>Bacilli</taxon>
        <taxon>Lactobacillales</taxon>
        <taxon>Carnobacteriaceae</taxon>
        <taxon>Granulicatella</taxon>
    </lineage>
</organism>
<feature type="domain" description="Serine aminopeptidase S33" evidence="2">
    <location>
        <begin position="18"/>
        <end position="225"/>
    </location>
</feature>
<name>A0A1H9HPA6_9LACT</name>
<dbReference type="SUPFAM" id="SSF53474">
    <property type="entry name" value="alpha/beta-Hydrolases"/>
    <property type="match status" value="1"/>
</dbReference>
<feature type="active site" description="Nucleophile" evidence="1">
    <location>
        <position position="95"/>
    </location>
</feature>
<dbReference type="Proteomes" id="UP000198556">
    <property type="component" value="Unassembled WGS sequence"/>
</dbReference>
<dbReference type="STRING" id="137733.SAMN05421767_10313"/>
<dbReference type="Pfam" id="PF12146">
    <property type="entry name" value="Hydrolase_4"/>
    <property type="match status" value="1"/>
</dbReference>
<accession>A0A1H9HPA6</accession>
<dbReference type="PANTHER" id="PTHR46623:SF6">
    <property type="entry name" value="ALPHA_BETA-HYDROLASES SUPERFAMILY PROTEIN"/>
    <property type="match status" value="1"/>
</dbReference>
<evidence type="ECO:0000256" key="1">
    <source>
        <dbReference type="PIRSR" id="PIRSR017388-1"/>
    </source>
</evidence>
<proteinExistence type="predicted"/>
<reference evidence="3 4" key="1">
    <citation type="submission" date="2016-10" db="EMBL/GenBank/DDBJ databases">
        <authorList>
            <person name="de Groot N.N."/>
        </authorList>
    </citation>
    <scope>NUCLEOTIDE SEQUENCE [LARGE SCALE GENOMIC DNA]</scope>
    <source>
        <strain evidence="3 4">DSM 15827</strain>
    </source>
</reference>
<feature type="active site" description="Charge relay system" evidence="1">
    <location>
        <position position="222"/>
    </location>
</feature>
<gene>
    <name evidence="3" type="ORF">SAMN05421767_10313</name>
</gene>
<sequence length="244" mass="28026">MKMIRKPSSVFLEGNQQGIVLFHAYTGSSNDVRMLAKRLHQEGYTVYCPNYSAHVGNDIDDFLSKTPNQWWKESQEAIEFLREQGCQKVYAFGLSMGGIMATLAAEKHFVDAAGVFCSPITEDAAQLDQLKIGLQQYCEHKLNEQGRPQTDIIYLQKAMDTQLMRLTKFSKMVYHYLDHVTCPFYIAQGAKDEISDPQSAYVLKDKLINSLVDFHWFEESGHVITISRDRREFQESVITFMENN</sequence>
<dbReference type="InterPro" id="IPR022742">
    <property type="entry name" value="Hydrolase_4"/>
</dbReference>
<dbReference type="EMBL" id="FOGF01000003">
    <property type="protein sequence ID" value="SEQ64096.1"/>
    <property type="molecule type" value="Genomic_DNA"/>
</dbReference>
<dbReference type="RefSeq" id="WP_089745786.1">
    <property type="nucleotide sequence ID" value="NZ_FOGF01000003.1"/>
</dbReference>
<evidence type="ECO:0000313" key="3">
    <source>
        <dbReference type="EMBL" id="SEQ64096.1"/>
    </source>
</evidence>
<keyword evidence="4" id="KW-1185">Reference proteome</keyword>
<protein>
    <submittedName>
        <fullName evidence="3">Carboxylesterase</fullName>
    </submittedName>
</protein>
<dbReference type="PIRSF" id="PIRSF017388">
    <property type="entry name" value="Esterase_lipase"/>
    <property type="match status" value="1"/>
</dbReference>
<dbReference type="InterPro" id="IPR012354">
    <property type="entry name" value="Esterase_lipase"/>
</dbReference>
<evidence type="ECO:0000259" key="2">
    <source>
        <dbReference type="Pfam" id="PF12146"/>
    </source>
</evidence>
<dbReference type="PANTHER" id="PTHR46623">
    <property type="entry name" value="CARBOXYMETHYLENEBUTENOLIDASE-RELATED"/>
    <property type="match status" value="1"/>
</dbReference>
<dbReference type="InterPro" id="IPR029058">
    <property type="entry name" value="AB_hydrolase_fold"/>
</dbReference>
<evidence type="ECO:0000313" key="4">
    <source>
        <dbReference type="Proteomes" id="UP000198556"/>
    </source>
</evidence>
<dbReference type="Gene3D" id="3.40.50.1820">
    <property type="entry name" value="alpha/beta hydrolase"/>
    <property type="match status" value="1"/>
</dbReference>
<dbReference type="OrthoDB" id="9800213at2"/>